<keyword evidence="5 10" id="KW-0812">Transmembrane</keyword>
<geneLocation type="mitochondrion" evidence="13"/>
<evidence type="ECO:0000256" key="9">
    <source>
        <dbReference type="ARBA" id="ARBA00049551"/>
    </source>
</evidence>
<evidence type="ECO:0000256" key="12">
    <source>
        <dbReference type="SAM" id="Phobius"/>
    </source>
</evidence>
<evidence type="ECO:0000256" key="11">
    <source>
        <dbReference type="RuleBase" id="RU000473"/>
    </source>
</evidence>
<evidence type="ECO:0000256" key="6">
    <source>
        <dbReference type="ARBA" id="ARBA00022989"/>
    </source>
</evidence>
<evidence type="ECO:0000256" key="7">
    <source>
        <dbReference type="ARBA" id="ARBA00023027"/>
    </source>
</evidence>
<feature type="transmembrane region" description="Helical" evidence="12">
    <location>
        <begin position="216"/>
        <end position="238"/>
    </location>
</feature>
<dbReference type="InterPro" id="IPR001694">
    <property type="entry name" value="NADH_UbQ_OxRdtase_su1/FPO"/>
</dbReference>
<dbReference type="PANTHER" id="PTHR11432">
    <property type="entry name" value="NADH DEHYDROGENASE SUBUNIT 1"/>
    <property type="match status" value="1"/>
</dbReference>
<dbReference type="PANTHER" id="PTHR11432:SF3">
    <property type="entry name" value="NADH-UBIQUINONE OXIDOREDUCTASE CHAIN 1"/>
    <property type="match status" value="1"/>
</dbReference>
<accession>D1GKY0</accession>
<feature type="transmembrane region" description="Helical" evidence="12">
    <location>
        <begin position="244"/>
        <end position="267"/>
    </location>
</feature>
<comment type="catalytic activity">
    <reaction evidence="9 11">
        <text>a ubiquinone + NADH + 5 H(+)(in) = a ubiquinol + NAD(+) + 4 H(+)(out)</text>
        <dbReference type="Rhea" id="RHEA:29091"/>
        <dbReference type="Rhea" id="RHEA-COMP:9565"/>
        <dbReference type="Rhea" id="RHEA-COMP:9566"/>
        <dbReference type="ChEBI" id="CHEBI:15378"/>
        <dbReference type="ChEBI" id="CHEBI:16389"/>
        <dbReference type="ChEBI" id="CHEBI:17976"/>
        <dbReference type="ChEBI" id="CHEBI:57540"/>
        <dbReference type="ChEBI" id="CHEBI:57945"/>
        <dbReference type="EC" id="7.1.1.2"/>
    </reaction>
</comment>
<comment type="subcellular location">
    <subcellularLocation>
        <location evidence="1">Membrane</location>
        <topology evidence="1">Multi-pass membrane protein</topology>
    </subcellularLocation>
    <subcellularLocation>
        <location evidence="10">Mitochondrion inner membrane</location>
        <topology evidence="10">Multi-pass membrane protein</topology>
    </subcellularLocation>
</comment>
<dbReference type="CTD" id="4535"/>
<feature type="transmembrane region" description="Helical" evidence="12">
    <location>
        <begin position="106"/>
        <end position="124"/>
    </location>
</feature>
<dbReference type="GO" id="GO:0005743">
    <property type="term" value="C:mitochondrial inner membrane"/>
    <property type="evidence" value="ECO:0007669"/>
    <property type="project" value="UniProtKB-SubCell"/>
</dbReference>
<protein>
    <recommendedName>
        <fullName evidence="4 11">NADH-ubiquinone oxidoreductase chain 1</fullName>
        <ecNumber evidence="3 11">7.1.1.2</ecNumber>
    </recommendedName>
</protein>
<dbReference type="PROSITE" id="PS00668">
    <property type="entry name" value="COMPLEX1_ND1_2"/>
    <property type="match status" value="1"/>
</dbReference>
<dbReference type="AlphaFoldDB" id="D1GKY0"/>
<evidence type="ECO:0000256" key="2">
    <source>
        <dbReference type="ARBA" id="ARBA00010535"/>
    </source>
</evidence>
<name>D1GKY0_HERMO</name>
<feature type="transmembrane region" description="Helical" evidence="12">
    <location>
        <begin position="74"/>
        <end position="94"/>
    </location>
</feature>
<evidence type="ECO:0000256" key="5">
    <source>
        <dbReference type="ARBA" id="ARBA00022692"/>
    </source>
</evidence>
<feature type="transmembrane region" description="Helical" evidence="12">
    <location>
        <begin position="145"/>
        <end position="163"/>
    </location>
</feature>
<evidence type="ECO:0000256" key="8">
    <source>
        <dbReference type="ARBA" id="ARBA00023136"/>
    </source>
</evidence>
<gene>
    <name evidence="13" type="primary">nd1</name>
</gene>
<dbReference type="RefSeq" id="YP_003331097.1">
    <property type="nucleotide sequence ID" value="NC_013561.1"/>
</dbReference>
<keyword evidence="6 12" id="KW-1133">Transmembrane helix</keyword>
<comment type="similarity">
    <text evidence="2 10">Belongs to the complex I subunit 1 family.</text>
</comment>
<keyword evidence="8 12" id="KW-0472">Membrane</keyword>
<feature type="transmembrane region" description="Helical" evidence="12">
    <location>
        <begin position="175"/>
        <end position="195"/>
    </location>
</feature>
<keyword evidence="11" id="KW-0830">Ubiquinone</keyword>
<proteinExistence type="inferred from homology"/>
<dbReference type="GO" id="GO:0008137">
    <property type="term" value="F:NADH dehydrogenase (ubiquinone) activity"/>
    <property type="evidence" value="ECO:0007669"/>
    <property type="project" value="UniProtKB-EC"/>
</dbReference>
<reference evidence="13" key="1">
    <citation type="journal article" date="2009" name="BMC Genomics">
        <title>Tunicate mitogenomics and phylogenetics: peculiarities of the Herdmania momus mitochondrial genome and support for the new chordate phylogeny.</title>
        <authorList>
            <person name="Singh T.R."/>
            <person name="Tsagkogeorga G."/>
            <person name="Delsuc F."/>
            <person name="Blanquart S."/>
            <person name="Shenkar N."/>
            <person name="Loya Y."/>
            <person name="Douzery E.J."/>
            <person name="Huchon D."/>
        </authorList>
    </citation>
    <scope>NUCLEOTIDE SEQUENCE</scope>
</reference>
<dbReference type="GO" id="GO:0003954">
    <property type="term" value="F:NADH dehydrogenase activity"/>
    <property type="evidence" value="ECO:0007669"/>
    <property type="project" value="TreeGrafter"/>
</dbReference>
<feature type="transmembrane region" description="Helical" evidence="12">
    <location>
        <begin position="6"/>
        <end position="30"/>
    </location>
</feature>
<evidence type="ECO:0000313" key="13">
    <source>
        <dbReference type="EMBL" id="CAX65559.1"/>
    </source>
</evidence>
<dbReference type="InterPro" id="IPR018086">
    <property type="entry name" value="NADH_UbQ_OxRdtase_su1_CS"/>
</dbReference>
<sequence>MLILLLVVLNVFYVGFGLVLLLLVAFLVLLERKVLGMIQIRKGPNVAGVYGLVQTVLDGVKLLIKNFFMKNKNVFFVFTPILGLMLSFLHWLVLPIPFSLWGSHMSILYSFVIMGLMVFVVLWSGWGSKSGYGLIGSVRGVAQMVSYEVVFFFYLMCFVLKMGDYDWEGFLSEGGTFGGYLEVFLFMVWLVLILAELNRTPFDLVEGESELVSGFNVEYSGFGFTLLFLAEYMNIWFISLASGVVFYGLGGGVYLGWFFFLFLILWVRGVLPRFKFYQLIELMWGVFLPMVFFVCLGSCYGWVN</sequence>
<evidence type="ECO:0000256" key="10">
    <source>
        <dbReference type="RuleBase" id="RU000471"/>
    </source>
</evidence>
<organism evidence="13">
    <name type="scientific">Herdmania momus</name>
    <name type="common">Brown sea squirt</name>
    <name type="synonym">Cynthia momus</name>
    <dbReference type="NCBI Taxonomy" id="7733"/>
    <lineage>
        <taxon>Eukaryota</taxon>
        <taxon>Metazoa</taxon>
        <taxon>Chordata</taxon>
        <taxon>Tunicata</taxon>
        <taxon>Ascidiacea</taxon>
        <taxon>Stolidobranchia</taxon>
        <taxon>Pyuridae</taxon>
        <taxon>Herdmania</taxon>
    </lineage>
</organism>
<reference evidence="13" key="2">
    <citation type="submission" date="2009-03" db="EMBL/GenBank/DDBJ databases">
        <authorList>
            <person name="Singh T."/>
        </authorList>
    </citation>
    <scope>NUCLEOTIDE SEQUENCE</scope>
</reference>
<feature type="transmembrane region" description="Helical" evidence="12">
    <location>
        <begin position="279"/>
        <end position="303"/>
    </location>
</feature>
<evidence type="ECO:0000256" key="4">
    <source>
        <dbReference type="ARBA" id="ARBA00021009"/>
    </source>
</evidence>
<keyword evidence="11 13" id="KW-0496">Mitochondrion</keyword>
<dbReference type="EC" id="7.1.1.2" evidence="3 11"/>
<keyword evidence="7 10" id="KW-0520">NAD</keyword>
<dbReference type="Pfam" id="PF00146">
    <property type="entry name" value="NADHdh"/>
    <property type="match status" value="1"/>
</dbReference>
<evidence type="ECO:0000256" key="3">
    <source>
        <dbReference type="ARBA" id="ARBA00012944"/>
    </source>
</evidence>
<dbReference type="GeneID" id="8656063"/>
<dbReference type="EMBL" id="FN296153">
    <property type="protein sequence ID" value="CAX65559.1"/>
    <property type="molecule type" value="Genomic_DNA"/>
</dbReference>
<evidence type="ECO:0000256" key="1">
    <source>
        <dbReference type="ARBA" id="ARBA00004141"/>
    </source>
</evidence>
<dbReference type="GO" id="GO:0009060">
    <property type="term" value="P:aerobic respiration"/>
    <property type="evidence" value="ECO:0007669"/>
    <property type="project" value="TreeGrafter"/>
</dbReference>